<dbReference type="PANTHER" id="PTHR10993">
    <property type="entry name" value="OCTANOYLTRANSFERASE"/>
    <property type="match status" value="1"/>
</dbReference>
<evidence type="ECO:0000256" key="3">
    <source>
        <dbReference type="ARBA" id="ARBA00023315"/>
    </source>
</evidence>
<dbReference type="HAMAP" id="MF_00013">
    <property type="entry name" value="LipB"/>
    <property type="match status" value="1"/>
</dbReference>
<comment type="pathway">
    <text evidence="1 5">Protein modification; protein lipoylation via endogenous pathway; protein N(6)-(lipoyl)lysine from octanoyl-[acyl-carrier-protein]: step 1/2.</text>
</comment>
<dbReference type="NCBIfam" id="TIGR00214">
    <property type="entry name" value="lipB"/>
    <property type="match status" value="1"/>
</dbReference>
<feature type="active site" description="Acyl-thioester intermediate" evidence="5">
    <location>
        <position position="209"/>
    </location>
</feature>
<dbReference type="PROSITE" id="PS51733">
    <property type="entry name" value="BPL_LPL_CATALYTIC"/>
    <property type="match status" value="1"/>
</dbReference>
<protein>
    <recommendedName>
        <fullName evidence="5">Octanoyltransferase</fullName>
        <ecNumber evidence="5">2.3.1.181</ecNumber>
    </recommendedName>
    <alternativeName>
        <fullName evidence="5">Lipoate-protein ligase B</fullName>
    </alternativeName>
    <alternativeName>
        <fullName evidence="5">Lipoyl/octanoyl transferase</fullName>
    </alternativeName>
    <alternativeName>
        <fullName evidence="5">Octanoyl-[acyl-carrier-protein]-protein N-octanoyltransferase</fullName>
    </alternativeName>
</protein>
<evidence type="ECO:0000259" key="7">
    <source>
        <dbReference type="PROSITE" id="PS51733"/>
    </source>
</evidence>
<comment type="subcellular location">
    <subcellularLocation>
        <location evidence="5">Cytoplasm</location>
    </subcellularLocation>
</comment>
<dbReference type="PROSITE" id="PS01313">
    <property type="entry name" value="LIPB"/>
    <property type="match status" value="1"/>
</dbReference>
<evidence type="ECO:0000256" key="4">
    <source>
        <dbReference type="ARBA" id="ARBA00024732"/>
    </source>
</evidence>
<dbReference type="Pfam" id="PF21948">
    <property type="entry name" value="LplA-B_cat"/>
    <property type="match status" value="1"/>
</dbReference>
<name>C0QGU1_DESAH</name>
<evidence type="ECO:0000256" key="6">
    <source>
        <dbReference type="SAM" id="MobiDB-lite"/>
    </source>
</evidence>
<evidence type="ECO:0000256" key="5">
    <source>
        <dbReference type="HAMAP-Rule" id="MF_00013"/>
    </source>
</evidence>
<comment type="catalytic activity">
    <reaction evidence="5">
        <text>octanoyl-[ACP] + L-lysyl-[protein] = N(6)-octanoyl-L-lysyl-[protein] + holo-[ACP] + H(+)</text>
        <dbReference type="Rhea" id="RHEA:17665"/>
        <dbReference type="Rhea" id="RHEA-COMP:9636"/>
        <dbReference type="Rhea" id="RHEA-COMP:9685"/>
        <dbReference type="Rhea" id="RHEA-COMP:9752"/>
        <dbReference type="Rhea" id="RHEA-COMP:9928"/>
        <dbReference type="ChEBI" id="CHEBI:15378"/>
        <dbReference type="ChEBI" id="CHEBI:29969"/>
        <dbReference type="ChEBI" id="CHEBI:64479"/>
        <dbReference type="ChEBI" id="CHEBI:78463"/>
        <dbReference type="ChEBI" id="CHEBI:78809"/>
        <dbReference type="EC" id="2.3.1.181"/>
    </reaction>
</comment>
<gene>
    <name evidence="5 8" type="primary">lipB</name>
    <name evidence="8" type="ordered locus">HRM2_24960</name>
</gene>
<comment type="similarity">
    <text evidence="5">Belongs to the LipB family.</text>
</comment>
<dbReference type="InterPro" id="IPR004143">
    <property type="entry name" value="BPL_LPL_catalytic"/>
</dbReference>
<evidence type="ECO:0000313" key="9">
    <source>
        <dbReference type="Proteomes" id="UP000000442"/>
    </source>
</evidence>
<dbReference type="KEGG" id="dat:HRM2_24960"/>
<dbReference type="HOGENOM" id="CLU_035168_1_3_7"/>
<dbReference type="RefSeq" id="WP_015904355.1">
    <property type="nucleotide sequence ID" value="NC_012108.1"/>
</dbReference>
<keyword evidence="9" id="KW-1185">Reference proteome</keyword>
<keyword evidence="5" id="KW-0963">Cytoplasm</keyword>
<dbReference type="UniPathway" id="UPA00538">
    <property type="reaction ID" value="UER00592"/>
</dbReference>
<accession>C0QGU1</accession>
<feature type="region of interest" description="Disordered" evidence="6">
    <location>
        <begin position="1"/>
        <end position="31"/>
    </location>
</feature>
<dbReference type="AlphaFoldDB" id="C0QGU1"/>
<dbReference type="eggNOG" id="COG0321">
    <property type="taxonomic scope" value="Bacteria"/>
</dbReference>
<dbReference type="Proteomes" id="UP000000442">
    <property type="component" value="Chromosome"/>
</dbReference>
<dbReference type="EC" id="2.3.1.181" evidence="5"/>
<sequence>MPVRLNNGSAKGRATNGRPMGSVFKTPRGGQGCRRVQDLGLMDYGTAFVLQKKIVAQKVDDPHGADVILVVEHPAVFTLGRRGGRENLMVDDAFLETRGICVIETGRGGNITFHGPGQVVVYPIMDLARAKIGVADFVHTLEQAMIDTCLDFDVRAGRNSKNHGIWVTSQGVQKKIGSVGLAIHHNISFHGLALNVNLDLAPFSWINPCGMTDVSMTSIQRECIGQEKSNGLDGSTGLDRAKHRLVHHLETLF</sequence>
<keyword evidence="2 5" id="KW-0808">Transferase</keyword>
<dbReference type="InterPro" id="IPR000544">
    <property type="entry name" value="Octanoyltransferase"/>
</dbReference>
<dbReference type="GO" id="GO:0005737">
    <property type="term" value="C:cytoplasm"/>
    <property type="evidence" value="ECO:0007669"/>
    <property type="project" value="UniProtKB-SubCell"/>
</dbReference>
<dbReference type="EMBL" id="CP001087">
    <property type="protein sequence ID" value="ACN15590.1"/>
    <property type="molecule type" value="Genomic_DNA"/>
</dbReference>
<feature type="site" description="Lowers pKa of active site Cys" evidence="5">
    <location>
        <position position="175"/>
    </location>
</feature>
<dbReference type="CDD" id="cd16444">
    <property type="entry name" value="LipB"/>
    <property type="match status" value="1"/>
</dbReference>
<feature type="binding site" evidence="5">
    <location>
        <begin position="191"/>
        <end position="193"/>
    </location>
    <ligand>
        <name>substrate</name>
    </ligand>
</feature>
<evidence type="ECO:0000313" key="8">
    <source>
        <dbReference type="EMBL" id="ACN15590.1"/>
    </source>
</evidence>
<dbReference type="PANTHER" id="PTHR10993:SF7">
    <property type="entry name" value="LIPOYLTRANSFERASE 2, MITOCHONDRIAL-RELATED"/>
    <property type="match status" value="1"/>
</dbReference>
<proteinExistence type="inferred from homology"/>
<feature type="binding site" evidence="5">
    <location>
        <begin position="107"/>
        <end position="114"/>
    </location>
    <ligand>
        <name>substrate</name>
    </ligand>
</feature>
<dbReference type="GO" id="GO:0033819">
    <property type="term" value="F:lipoyl(octanoyl) transferase activity"/>
    <property type="evidence" value="ECO:0007669"/>
    <property type="project" value="UniProtKB-EC"/>
</dbReference>
<evidence type="ECO:0000256" key="2">
    <source>
        <dbReference type="ARBA" id="ARBA00022679"/>
    </source>
</evidence>
<comment type="miscellaneous">
    <text evidence="5">In the reaction, the free carboxyl group of octanoic acid is attached via an amide linkage to the epsilon-amino group of a specific lysine residue of lipoyl domains of lipoate-dependent enzymes.</text>
</comment>
<keyword evidence="3 5" id="KW-0012">Acyltransferase</keyword>
<feature type="domain" description="BPL/LPL catalytic" evidence="7">
    <location>
        <begin position="62"/>
        <end position="253"/>
    </location>
</feature>
<dbReference type="SUPFAM" id="SSF55681">
    <property type="entry name" value="Class II aaRS and biotin synthetases"/>
    <property type="match status" value="1"/>
</dbReference>
<evidence type="ECO:0000256" key="1">
    <source>
        <dbReference type="ARBA" id="ARBA00004821"/>
    </source>
</evidence>
<dbReference type="InterPro" id="IPR020605">
    <property type="entry name" value="Octanoyltransferase_CS"/>
</dbReference>
<reference evidence="8 9" key="1">
    <citation type="journal article" date="2009" name="Environ. Microbiol.">
        <title>Genome sequence of Desulfobacterium autotrophicum HRM2, a marine sulfate reducer oxidizing organic carbon completely to carbon dioxide.</title>
        <authorList>
            <person name="Strittmatter A.W."/>
            <person name="Liesegang H."/>
            <person name="Rabus R."/>
            <person name="Decker I."/>
            <person name="Amann J."/>
            <person name="Andres S."/>
            <person name="Henne A."/>
            <person name="Fricke W.F."/>
            <person name="Martinez-Arias R."/>
            <person name="Bartels D."/>
            <person name="Goesmann A."/>
            <person name="Krause L."/>
            <person name="Puehler A."/>
            <person name="Klenk H.P."/>
            <person name="Richter M."/>
            <person name="Schuler M."/>
            <person name="Gloeckner F.O."/>
            <person name="Meyerdierks A."/>
            <person name="Gottschalk G."/>
            <person name="Amann R."/>
        </authorList>
    </citation>
    <scope>NUCLEOTIDE SEQUENCE [LARGE SCALE GENOMIC DNA]</scope>
    <source>
        <strain evidence="9">ATCC 43914 / DSM 3382 / HRM2</strain>
    </source>
</reference>
<comment type="function">
    <text evidence="4 5">Catalyzes the transfer of endogenously produced octanoic acid from octanoyl-acyl-carrier-protein onto the lipoyl domains of lipoate-dependent enzymes. Lipoyl-ACP can also act as a substrate although octanoyl-ACP is likely to be the physiological substrate.</text>
</comment>
<dbReference type="STRING" id="177437.HRM2_24960"/>
<dbReference type="Gene3D" id="3.30.930.10">
    <property type="entry name" value="Bira Bifunctional Protein, Domain 2"/>
    <property type="match status" value="1"/>
</dbReference>
<dbReference type="InterPro" id="IPR045864">
    <property type="entry name" value="aa-tRNA-synth_II/BPL/LPL"/>
</dbReference>
<dbReference type="NCBIfam" id="NF010925">
    <property type="entry name" value="PRK14345.1"/>
    <property type="match status" value="1"/>
</dbReference>
<dbReference type="GO" id="GO:0009249">
    <property type="term" value="P:protein lipoylation"/>
    <property type="evidence" value="ECO:0007669"/>
    <property type="project" value="InterPro"/>
</dbReference>
<feature type="binding site" evidence="5">
    <location>
        <begin position="178"/>
        <end position="180"/>
    </location>
    <ligand>
        <name>substrate</name>
    </ligand>
</feature>
<organism evidence="8 9">
    <name type="scientific">Desulforapulum autotrophicum (strain ATCC 43914 / DSM 3382 / VKM B-1955 / HRM2)</name>
    <name type="common">Desulfobacterium autotrophicum</name>
    <dbReference type="NCBI Taxonomy" id="177437"/>
    <lineage>
        <taxon>Bacteria</taxon>
        <taxon>Pseudomonadati</taxon>
        <taxon>Thermodesulfobacteriota</taxon>
        <taxon>Desulfobacteria</taxon>
        <taxon>Desulfobacterales</taxon>
        <taxon>Desulfobacteraceae</taxon>
        <taxon>Desulforapulum</taxon>
    </lineage>
</organism>